<evidence type="ECO:0000256" key="1">
    <source>
        <dbReference type="ARBA" id="ARBA00004651"/>
    </source>
</evidence>
<reference evidence="9 10" key="1">
    <citation type="submission" date="2019-07" db="EMBL/GenBank/DDBJ databases">
        <authorList>
            <person name="Hibberd C M."/>
            <person name="Gehrig L. J."/>
            <person name="Chang H.-W."/>
            <person name="Venkatesh S."/>
        </authorList>
    </citation>
    <scope>NUCLEOTIDE SEQUENCE [LARGE SCALE GENOMIC DNA]</scope>
    <source>
        <strain evidence="9">Dorea_longicatena_SSTS_Bg7063</strain>
    </source>
</reference>
<dbReference type="AlphaFoldDB" id="A0A564SZR3"/>
<evidence type="ECO:0000256" key="4">
    <source>
        <dbReference type="ARBA" id="ARBA00022989"/>
    </source>
</evidence>
<dbReference type="PANTHER" id="PTHR30572">
    <property type="entry name" value="MEMBRANE COMPONENT OF TRANSPORTER-RELATED"/>
    <property type="match status" value="1"/>
</dbReference>
<feature type="transmembrane region" description="Helical" evidence="7">
    <location>
        <begin position="821"/>
        <end position="843"/>
    </location>
</feature>
<keyword evidence="2" id="KW-1003">Cell membrane</keyword>
<feature type="transmembrane region" description="Helical" evidence="7">
    <location>
        <begin position="259"/>
        <end position="282"/>
    </location>
</feature>
<feature type="transmembrane region" description="Helical" evidence="7">
    <location>
        <begin position="777"/>
        <end position="801"/>
    </location>
</feature>
<protein>
    <submittedName>
        <fullName evidence="9">FtsX-like permease family protein</fullName>
    </submittedName>
</protein>
<dbReference type="GO" id="GO:0022857">
    <property type="term" value="F:transmembrane transporter activity"/>
    <property type="evidence" value="ECO:0007669"/>
    <property type="project" value="TreeGrafter"/>
</dbReference>
<feature type="transmembrane region" description="Helical" evidence="7">
    <location>
        <begin position="734"/>
        <end position="756"/>
    </location>
</feature>
<evidence type="ECO:0000256" key="3">
    <source>
        <dbReference type="ARBA" id="ARBA00022692"/>
    </source>
</evidence>
<evidence type="ECO:0000256" key="2">
    <source>
        <dbReference type="ARBA" id="ARBA00022475"/>
    </source>
</evidence>
<dbReference type="InterPro" id="IPR050250">
    <property type="entry name" value="Macrolide_Exporter_MacB"/>
</dbReference>
<keyword evidence="5 7" id="KW-0472">Membrane</keyword>
<feature type="transmembrane region" description="Helical" evidence="7">
    <location>
        <begin position="361"/>
        <end position="378"/>
    </location>
</feature>
<evidence type="ECO:0000256" key="6">
    <source>
        <dbReference type="ARBA" id="ARBA00038076"/>
    </source>
</evidence>
<evidence type="ECO:0000313" key="10">
    <source>
        <dbReference type="Proteomes" id="UP000398619"/>
    </source>
</evidence>
<dbReference type="InterPro" id="IPR003838">
    <property type="entry name" value="ABC3_permease_C"/>
</dbReference>
<feature type="transmembrane region" description="Helical" evidence="7">
    <location>
        <begin position="317"/>
        <end position="341"/>
    </location>
</feature>
<dbReference type="GO" id="GO:0005886">
    <property type="term" value="C:plasma membrane"/>
    <property type="evidence" value="ECO:0007669"/>
    <property type="project" value="UniProtKB-SubCell"/>
</dbReference>
<gene>
    <name evidence="9" type="ORF">DLSSTS7063_01126</name>
</gene>
<comment type="similarity">
    <text evidence="6">Belongs to the ABC-4 integral membrane protein family.</text>
</comment>
<proteinExistence type="inferred from homology"/>
<keyword evidence="3 7" id="KW-0812">Transmembrane</keyword>
<keyword evidence="4 7" id="KW-1133">Transmembrane helix</keyword>
<evidence type="ECO:0000259" key="8">
    <source>
        <dbReference type="Pfam" id="PF02687"/>
    </source>
</evidence>
<dbReference type="EMBL" id="CABHNM010000028">
    <property type="protein sequence ID" value="VUX00687.1"/>
    <property type="molecule type" value="Genomic_DNA"/>
</dbReference>
<feature type="domain" description="ABC3 transporter permease C-terminal" evidence="8">
    <location>
        <begin position="265"/>
        <end position="390"/>
    </location>
</feature>
<evidence type="ECO:0000313" key="9">
    <source>
        <dbReference type="EMBL" id="VUX00687.1"/>
    </source>
</evidence>
<evidence type="ECO:0000256" key="7">
    <source>
        <dbReference type="SAM" id="Phobius"/>
    </source>
</evidence>
<comment type="subcellular location">
    <subcellularLocation>
        <location evidence="1">Cell membrane</location>
        <topology evidence="1">Multi-pass membrane protein</topology>
    </subcellularLocation>
</comment>
<name>A0A564SZR3_9FIRM</name>
<dbReference type="Proteomes" id="UP000398619">
    <property type="component" value="Unassembled WGS sequence"/>
</dbReference>
<sequence>MFREVSDIHANRNKKAVKRVEKGMMKANRIRNLFAVFAIVLTTFMITTVFSLGINYMENMKLMQVRTAGTTANASLAMPTEKQEQQIKNLEYVKTVGTQYMVGSVAEKNDEGRDLSIALSYYDTTEWDKHYKETIKDIEGKYPSNENEIMLSKDALSQLGMKEPKLNMEIPLSYYDKNGQQEKNFTLSGWFHSYTGTGMGFVSEAYCKNAGYTMAEDGVLSLSLNKMPDDFYRIQKDVELNENQSFGGAVSMKSSSGSVIAMVILLVFFIIGSGYLLIYNVLYISISNDTRFYGLMKTLGTTQKQIKSLVKNQAVKFACIGIPIGILLATAVSFGIVPFVLNEGFEQGKSMMDAEVFFHPSIYILSVIFSAVTVWIACNAPAKAAAKISPIEALKFQNFAPKKTKSRNSTNGGKLHVMAFHNVFRDKKRAALVFMSLFMGITMILGVNGVISSMSAENFIKEYMDYNFEYTDIQFEQYEQLNKEVPQFDEHFVEQIKQLDGIKNIDVQKTVWAGIDFNENDLEGFMKIKYEDSKYKAKGQSYEQTIETLKGYAESGDYGCYITTLPDDRVLEEYNAEHPDTPIDMEAFKRGETAIAGKDTEYNAPNTALVGETLTLTADSTDGKATDFKIGGAFYYDDYDNTLSEGIGRRKEINMVPDVIFVSEAGMERLTKEPIISAIGVDIKNFNDLERIDSELQAINSTLTTSEWQLKSSVNQKELYNQMNYSLSLLGNGAAILLIVIGLINFVNVMLTGVVARKNEFAIMESIGTTKKQIRKILTLEGGIYALISTLLIMTFGNAFLMLVADAVPHMANYAVFKYPVALVIGLIAAIFVICLSVPAIVYKATSDETVIERLHNFDS</sequence>
<dbReference type="PANTHER" id="PTHR30572:SF4">
    <property type="entry name" value="ABC TRANSPORTER PERMEASE YTRF"/>
    <property type="match status" value="1"/>
</dbReference>
<evidence type="ECO:0000256" key="5">
    <source>
        <dbReference type="ARBA" id="ARBA00023136"/>
    </source>
</evidence>
<feature type="domain" description="ABC3 transporter permease C-terminal" evidence="8">
    <location>
        <begin position="734"/>
        <end position="847"/>
    </location>
</feature>
<dbReference type="Pfam" id="PF02687">
    <property type="entry name" value="FtsX"/>
    <property type="match status" value="2"/>
</dbReference>
<feature type="transmembrane region" description="Helical" evidence="7">
    <location>
        <begin position="430"/>
        <end position="451"/>
    </location>
</feature>
<organism evidence="9 10">
    <name type="scientific">Dorea longicatena</name>
    <dbReference type="NCBI Taxonomy" id="88431"/>
    <lineage>
        <taxon>Bacteria</taxon>
        <taxon>Bacillati</taxon>
        <taxon>Bacillota</taxon>
        <taxon>Clostridia</taxon>
        <taxon>Lachnospirales</taxon>
        <taxon>Lachnospiraceae</taxon>
        <taxon>Dorea</taxon>
    </lineage>
</organism>
<accession>A0A564SZR3</accession>